<dbReference type="AlphaFoldDB" id="A0A4Y2TTV0"/>
<accession>A0A4Y2TTV0</accession>
<name>A0A4Y2TTV0_ARAVE</name>
<dbReference type="EMBL" id="BGPR01030784">
    <property type="protein sequence ID" value="GBO03521.1"/>
    <property type="molecule type" value="Genomic_DNA"/>
</dbReference>
<protein>
    <submittedName>
        <fullName evidence="1">Uncharacterized protein</fullName>
    </submittedName>
</protein>
<gene>
    <name evidence="1" type="ORF">AVEN_197804_1</name>
</gene>
<dbReference type="Proteomes" id="UP000499080">
    <property type="component" value="Unassembled WGS sequence"/>
</dbReference>
<sequence length="144" mass="16046">MIAFIQINLVLASSHRELRRNLSAATKVGDLTDKTPSACKSNILSVSPSSPHPKHMSFTLERGVRIGTGSPYPNRESEFESERVSGSVRGVRVAIRTGSPGPYGIPIYYEERIRSVLTDTSPFVPFEEPDLRTRSSNMLIMYIY</sequence>
<evidence type="ECO:0000313" key="2">
    <source>
        <dbReference type="Proteomes" id="UP000499080"/>
    </source>
</evidence>
<reference evidence="1 2" key="1">
    <citation type="journal article" date="2019" name="Sci. Rep.">
        <title>Orb-weaving spider Araneus ventricosus genome elucidates the spidroin gene catalogue.</title>
        <authorList>
            <person name="Kono N."/>
            <person name="Nakamura H."/>
            <person name="Ohtoshi R."/>
            <person name="Moran D.A.P."/>
            <person name="Shinohara A."/>
            <person name="Yoshida Y."/>
            <person name="Fujiwara M."/>
            <person name="Mori M."/>
            <person name="Tomita M."/>
            <person name="Arakawa K."/>
        </authorList>
    </citation>
    <scope>NUCLEOTIDE SEQUENCE [LARGE SCALE GENOMIC DNA]</scope>
</reference>
<comment type="caution">
    <text evidence="1">The sequence shown here is derived from an EMBL/GenBank/DDBJ whole genome shotgun (WGS) entry which is preliminary data.</text>
</comment>
<keyword evidence="2" id="KW-1185">Reference proteome</keyword>
<organism evidence="1 2">
    <name type="scientific">Araneus ventricosus</name>
    <name type="common">Orbweaver spider</name>
    <name type="synonym">Epeira ventricosa</name>
    <dbReference type="NCBI Taxonomy" id="182803"/>
    <lineage>
        <taxon>Eukaryota</taxon>
        <taxon>Metazoa</taxon>
        <taxon>Ecdysozoa</taxon>
        <taxon>Arthropoda</taxon>
        <taxon>Chelicerata</taxon>
        <taxon>Arachnida</taxon>
        <taxon>Araneae</taxon>
        <taxon>Araneomorphae</taxon>
        <taxon>Entelegynae</taxon>
        <taxon>Araneoidea</taxon>
        <taxon>Araneidae</taxon>
        <taxon>Araneus</taxon>
    </lineage>
</organism>
<evidence type="ECO:0000313" key="1">
    <source>
        <dbReference type="EMBL" id="GBO03521.1"/>
    </source>
</evidence>
<proteinExistence type="predicted"/>